<dbReference type="EMBL" id="AMRG01000005">
    <property type="protein sequence ID" value="EKE84368.1"/>
    <property type="molecule type" value="Genomic_DNA"/>
</dbReference>
<dbReference type="STRING" id="740709.A10D4_04842"/>
<protein>
    <submittedName>
        <fullName evidence="1">Uncharacterized protein</fullName>
    </submittedName>
</protein>
<name>K2K9A7_9GAMM</name>
<keyword evidence="2" id="KW-1185">Reference proteome</keyword>
<dbReference type="eggNOG" id="ENOG5033A3M">
    <property type="taxonomic scope" value="Bacteria"/>
</dbReference>
<sequence>MQPVNDISPKESSELTVCLIQALNDAIDSGTDEPSIVANIAKNIPAYLKKSSRLGSFNFSSGSIANVPGSIFVHQTPKVSYTGIGKTKSGQPKSIEVGDLLLLSTIQSNTGEVSRRAMLFQAKMFESIPVSDTGNSEQHKLYNEWPIFHYLRSTRDLNGMYRWICDLDLHGSAKYLLLKDTVSPLGGWPHWLHSRLPDASALTANPTDPLSHYFCFVHEIYNFILGNAGKEFKVLNKKEYDDLSTQHSDIVKNFHVSGIIQPICPWQEGWSLLINDLLRITSQKRTRLMGSKTRKGARGVNTSSYKGEESNKVMSILNKFGFFSEPPSTHEADDEEPSIGLNIIEFTLISNERFRD</sequence>
<reference evidence="1 2" key="1">
    <citation type="journal article" date="2012" name="J. Bacteriol.">
        <title>Genome Sequence of Idiomarina xiamenensis Type Strain 10-D-4.</title>
        <authorList>
            <person name="Lai Q."/>
            <person name="Wang L."/>
            <person name="Wang W."/>
            <person name="Shao Z."/>
        </authorList>
    </citation>
    <scope>NUCLEOTIDE SEQUENCE [LARGE SCALE GENOMIC DNA]</scope>
    <source>
        <strain evidence="1 2">10-D-4</strain>
    </source>
</reference>
<comment type="caution">
    <text evidence="1">The sequence shown here is derived from an EMBL/GenBank/DDBJ whole genome shotgun (WGS) entry which is preliminary data.</text>
</comment>
<dbReference type="AlphaFoldDB" id="K2K9A7"/>
<dbReference type="OrthoDB" id="7053601at2"/>
<dbReference type="PATRIC" id="fig|740709.3.peg.982"/>
<dbReference type="RefSeq" id="WP_008488086.1">
    <property type="nucleotide sequence ID" value="NZ_AMRG01000005.1"/>
</dbReference>
<evidence type="ECO:0000313" key="1">
    <source>
        <dbReference type="EMBL" id="EKE84368.1"/>
    </source>
</evidence>
<gene>
    <name evidence="1" type="ORF">A10D4_04842</name>
</gene>
<proteinExistence type="predicted"/>
<organism evidence="1 2">
    <name type="scientific">Idiomarina xiamenensis 10-D-4</name>
    <dbReference type="NCBI Taxonomy" id="740709"/>
    <lineage>
        <taxon>Bacteria</taxon>
        <taxon>Pseudomonadati</taxon>
        <taxon>Pseudomonadota</taxon>
        <taxon>Gammaproteobacteria</taxon>
        <taxon>Alteromonadales</taxon>
        <taxon>Idiomarinaceae</taxon>
        <taxon>Idiomarina</taxon>
    </lineage>
</organism>
<dbReference type="Proteomes" id="UP000014115">
    <property type="component" value="Unassembled WGS sequence"/>
</dbReference>
<evidence type="ECO:0000313" key="2">
    <source>
        <dbReference type="Proteomes" id="UP000014115"/>
    </source>
</evidence>
<accession>K2K9A7</accession>